<protein>
    <recommendedName>
        <fullName evidence="4">Zn(2)-C6 fungal-type domain-containing protein</fullName>
    </recommendedName>
</protein>
<keyword evidence="3" id="KW-1185">Reference proteome</keyword>
<dbReference type="PANTHER" id="PTHR38791:SF5">
    <property type="entry name" value="TRANSCRIPTION FACTOR DBAG-RELATED"/>
    <property type="match status" value="1"/>
</dbReference>
<name>A0A2T3ZCT2_TRIA4</name>
<dbReference type="PANTHER" id="PTHR38791">
    <property type="entry name" value="ZN(II)2CYS6 TRANSCRIPTION FACTOR (EUROFUNG)-RELATED-RELATED"/>
    <property type="match status" value="1"/>
</dbReference>
<dbReference type="Proteomes" id="UP000240493">
    <property type="component" value="Unassembled WGS sequence"/>
</dbReference>
<dbReference type="InterPro" id="IPR053175">
    <property type="entry name" value="DHMBA_Reg_Transcription_Factor"/>
</dbReference>
<sequence>MVNYGPSGACLACKEKRKKCDKGRPDLEVEISQSPPSHSHSPNKVSQKFSLLCTPLFNQSSSTIDFIYGRTLSLMRKAESLLENEATVDQICQLKAEAELLKEAYNTWPETAPHAWIPKPIGVISPNNEEILPDVGYWPTTIFCYYDFYVASLWNNYRKAALLVLDVILRCHRRINGYFSDQIFQDSIEKDATKLTEGIVSSIPYLLSEDVEVFVENAAKGSPLIVPGRPVGGLLSMHTLFVLSTVSTTDEKLKSYIRDCLAWVGSRMGIAQATVLSKYTTMNQFQYAMETRVIVWAGMLI</sequence>
<dbReference type="OrthoDB" id="3525185at2759"/>
<evidence type="ECO:0000313" key="3">
    <source>
        <dbReference type="Proteomes" id="UP000240493"/>
    </source>
</evidence>
<evidence type="ECO:0000313" key="2">
    <source>
        <dbReference type="EMBL" id="PTB42617.1"/>
    </source>
</evidence>
<evidence type="ECO:0008006" key="4">
    <source>
        <dbReference type="Google" id="ProtNLM"/>
    </source>
</evidence>
<gene>
    <name evidence="2" type="ORF">M441DRAFT_68134</name>
</gene>
<dbReference type="STRING" id="1042311.A0A2T3ZCT2"/>
<dbReference type="EMBL" id="KZ679260">
    <property type="protein sequence ID" value="PTB42617.1"/>
    <property type="molecule type" value="Genomic_DNA"/>
</dbReference>
<dbReference type="GO" id="GO:0000981">
    <property type="term" value="F:DNA-binding transcription factor activity, RNA polymerase II-specific"/>
    <property type="evidence" value="ECO:0007669"/>
    <property type="project" value="InterPro"/>
</dbReference>
<proteinExistence type="predicted"/>
<dbReference type="AlphaFoldDB" id="A0A2T3ZCT2"/>
<dbReference type="CDD" id="cd00067">
    <property type="entry name" value="GAL4"/>
    <property type="match status" value="1"/>
</dbReference>
<reference evidence="2 3" key="1">
    <citation type="submission" date="2016-07" db="EMBL/GenBank/DDBJ databases">
        <title>Multiple horizontal gene transfer events from other fungi enriched the ability of initially mycotrophic Trichoderma (Ascomycota) to feed on dead plant biomass.</title>
        <authorList>
            <consortium name="DOE Joint Genome Institute"/>
            <person name="Aerts A."/>
            <person name="Atanasova L."/>
            <person name="Chenthamara K."/>
            <person name="Zhang J."/>
            <person name="Grujic M."/>
            <person name="Henrissat B."/>
            <person name="Kuo A."/>
            <person name="Salamov A."/>
            <person name="Lipzen A."/>
            <person name="Labutti K."/>
            <person name="Barry K."/>
            <person name="Miao Y."/>
            <person name="Rahimi M.J."/>
            <person name="Shen Q."/>
            <person name="Grigoriev I.V."/>
            <person name="Kubicek C.P."/>
            <person name="Druzhinina I.S."/>
        </authorList>
    </citation>
    <scope>NUCLEOTIDE SEQUENCE [LARGE SCALE GENOMIC DNA]</scope>
    <source>
        <strain evidence="2 3">CBS 433.97</strain>
    </source>
</reference>
<keyword evidence="1" id="KW-0539">Nucleus</keyword>
<organism evidence="2 3">
    <name type="scientific">Trichoderma asperellum (strain ATCC 204424 / CBS 433.97 / NBRC 101777)</name>
    <dbReference type="NCBI Taxonomy" id="1042311"/>
    <lineage>
        <taxon>Eukaryota</taxon>
        <taxon>Fungi</taxon>
        <taxon>Dikarya</taxon>
        <taxon>Ascomycota</taxon>
        <taxon>Pezizomycotina</taxon>
        <taxon>Sordariomycetes</taxon>
        <taxon>Hypocreomycetidae</taxon>
        <taxon>Hypocreales</taxon>
        <taxon>Hypocreaceae</taxon>
        <taxon>Trichoderma</taxon>
    </lineage>
</organism>
<evidence type="ECO:0000256" key="1">
    <source>
        <dbReference type="ARBA" id="ARBA00023242"/>
    </source>
</evidence>
<accession>A0A2T3ZCT2</accession>
<dbReference type="GO" id="GO:0008270">
    <property type="term" value="F:zinc ion binding"/>
    <property type="evidence" value="ECO:0007669"/>
    <property type="project" value="InterPro"/>
</dbReference>
<dbReference type="InterPro" id="IPR001138">
    <property type="entry name" value="Zn2Cys6_DnaBD"/>
</dbReference>